<feature type="non-terminal residue" evidence="2">
    <location>
        <position position="63"/>
    </location>
</feature>
<sequence>MRRRQFLATAGLAMLGTMGAARAAGTLRNIAEIVPAGGVIADPSLLVAGGAESEAGKWGGVLS</sequence>
<comment type="caution">
    <text evidence="2">The sequence shown here is derived from an EMBL/GenBank/DDBJ whole genome shotgun (WGS) entry which is preliminary data.</text>
</comment>
<feature type="signal peptide" evidence="1">
    <location>
        <begin position="1"/>
        <end position="23"/>
    </location>
</feature>
<reference evidence="2 3" key="1">
    <citation type="submission" date="2020-06" db="EMBL/GenBank/DDBJ databases">
        <title>Description of novel acetic acid bacteria.</title>
        <authorList>
            <person name="Sombolestani A."/>
        </authorList>
    </citation>
    <scope>NUCLEOTIDE SEQUENCE [LARGE SCALE GENOMIC DNA]</scope>
    <source>
        <strain evidence="2 3">LMG 31431</strain>
    </source>
</reference>
<feature type="chain" id="PRO_5031039405" evidence="1">
    <location>
        <begin position="24"/>
        <end position="63"/>
    </location>
</feature>
<dbReference type="Proteomes" id="UP000534870">
    <property type="component" value="Unassembled WGS sequence"/>
</dbReference>
<evidence type="ECO:0000313" key="2">
    <source>
        <dbReference type="EMBL" id="NVN12271.1"/>
    </source>
</evidence>
<keyword evidence="1" id="KW-0732">Signal</keyword>
<name>A0A7Y7IYL6_9PROT</name>
<evidence type="ECO:0000256" key="1">
    <source>
        <dbReference type="SAM" id="SignalP"/>
    </source>
</evidence>
<accession>A0A7Y7IYL6</accession>
<evidence type="ECO:0000313" key="3">
    <source>
        <dbReference type="Proteomes" id="UP000534870"/>
    </source>
</evidence>
<dbReference type="AlphaFoldDB" id="A0A7Y7IYL6"/>
<proteinExistence type="predicted"/>
<protein>
    <submittedName>
        <fullName evidence="2">Uncharacterized protein</fullName>
    </submittedName>
</protein>
<dbReference type="EMBL" id="JABXXP010000385">
    <property type="protein sequence ID" value="NVN12271.1"/>
    <property type="molecule type" value="Genomic_DNA"/>
</dbReference>
<organism evidence="2 3">
    <name type="scientific">Nguyenibacter vanlangensis</name>
    <dbReference type="NCBI Taxonomy" id="1216886"/>
    <lineage>
        <taxon>Bacteria</taxon>
        <taxon>Pseudomonadati</taxon>
        <taxon>Pseudomonadota</taxon>
        <taxon>Alphaproteobacteria</taxon>
        <taxon>Acetobacterales</taxon>
        <taxon>Acetobacteraceae</taxon>
        <taxon>Nguyenibacter</taxon>
    </lineage>
</organism>
<gene>
    <name evidence="2" type="ORF">HUK84_14265</name>
</gene>